<organism evidence="1">
    <name type="scientific">Bracon brevicornis</name>
    <dbReference type="NCBI Taxonomy" id="1563983"/>
    <lineage>
        <taxon>Eukaryota</taxon>
        <taxon>Metazoa</taxon>
        <taxon>Ecdysozoa</taxon>
        <taxon>Arthropoda</taxon>
        <taxon>Hexapoda</taxon>
        <taxon>Insecta</taxon>
        <taxon>Pterygota</taxon>
        <taxon>Neoptera</taxon>
        <taxon>Endopterygota</taxon>
        <taxon>Hymenoptera</taxon>
        <taxon>Apocrita</taxon>
        <taxon>Ichneumonoidea</taxon>
        <taxon>Braconidae</taxon>
        <taxon>Braconinae</taxon>
        <taxon>Bracon</taxon>
    </lineage>
</organism>
<accession>A0A6V7LDU1</accession>
<reference evidence="1" key="1">
    <citation type="submission" date="2020-07" db="EMBL/GenBank/DDBJ databases">
        <authorList>
            <person name="Ferguson B K."/>
        </authorList>
    </citation>
    <scope>NUCLEOTIDE SEQUENCE</scope>
    <source>
        <strain evidence="1">L06</strain>
    </source>
</reference>
<proteinExistence type="predicted"/>
<dbReference type="AlphaFoldDB" id="A0A6V7LDU1"/>
<gene>
    <name evidence="1" type="ORF">BBRV_LOCUS104100</name>
</gene>
<evidence type="ECO:0000313" key="1">
    <source>
        <dbReference type="EMBL" id="CAD1574528.1"/>
    </source>
</evidence>
<protein>
    <submittedName>
        <fullName evidence="1">Uncharacterized protein</fullName>
    </submittedName>
</protein>
<name>A0A6V7LDU1_9HYME</name>
<sequence>MVRTSEQKMILEDIQTPWEGFYPCFAAPKIRETYIRLSNVELNIGSNLVCYIAMKNLPLHHLRLRTRALGVEILNPLFEGVVIYEEGTEKRTLRCNQWMEGRHARGRKDQRRNFVGWSNRFPADDTQVRCNQVIAQPPVHGKSLF</sequence>
<dbReference type="EMBL" id="CADCXW020000343">
    <property type="protein sequence ID" value="CAD1574528.1"/>
    <property type="molecule type" value="Genomic_DNA"/>
</dbReference>